<dbReference type="OrthoDB" id="6417021at2759"/>
<evidence type="ECO:0000313" key="4">
    <source>
        <dbReference type="Proteomes" id="UP000283210"/>
    </source>
</evidence>
<dbReference type="SUPFAM" id="SSF48371">
    <property type="entry name" value="ARM repeat"/>
    <property type="match status" value="1"/>
</dbReference>
<dbReference type="PANTHER" id="PTHR32226">
    <property type="entry name" value="TELO2-INTERACTING PROTEIN 2"/>
    <property type="match status" value="1"/>
</dbReference>
<dbReference type="GO" id="GO:0110078">
    <property type="term" value="C:TTT Hsp90 cochaperone complex"/>
    <property type="evidence" value="ECO:0007669"/>
    <property type="project" value="InterPro"/>
</dbReference>
<dbReference type="GO" id="GO:0005634">
    <property type="term" value="C:nucleus"/>
    <property type="evidence" value="ECO:0007669"/>
    <property type="project" value="TreeGrafter"/>
</dbReference>
<protein>
    <recommendedName>
        <fullName evidence="5">TELO2 interacting protein 2</fullName>
    </recommendedName>
</protein>
<dbReference type="PANTHER" id="PTHR32226:SF2">
    <property type="entry name" value="TELO2-INTERACTING PROTEIN 2"/>
    <property type="match status" value="1"/>
</dbReference>
<dbReference type="InterPro" id="IPR016024">
    <property type="entry name" value="ARM-type_fold"/>
</dbReference>
<evidence type="ECO:0000313" key="3">
    <source>
        <dbReference type="EMBL" id="RVE68754.1"/>
    </source>
</evidence>
<keyword evidence="4" id="KW-1185">Reference proteome</keyword>
<proteinExistence type="inferred from homology"/>
<dbReference type="GO" id="GO:0005829">
    <property type="term" value="C:cytosol"/>
    <property type="evidence" value="ECO:0007669"/>
    <property type="project" value="TreeGrafter"/>
</dbReference>
<dbReference type="EMBL" id="CM012445">
    <property type="protein sequence ID" value="RVE68754.1"/>
    <property type="molecule type" value="Genomic_DNA"/>
</dbReference>
<feature type="chain" id="PRO_5018586462" description="TELO2 interacting protein 2" evidence="2">
    <location>
        <begin position="24"/>
        <end position="463"/>
    </location>
</feature>
<evidence type="ECO:0008006" key="5">
    <source>
        <dbReference type="Google" id="ProtNLM"/>
    </source>
</evidence>
<gene>
    <name evidence="3" type="ORF">OJAV_G00094800</name>
</gene>
<dbReference type="InterPro" id="IPR018870">
    <property type="entry name" value="Tti2"/>
</dbReference>
<dbReference type="Proteomes" id="UP000283210">
    <property type="component" value="Chromosome 9"/>
</dbReference>
<keyword evidence="2" id="KW-0732">Signal</keyword>
<comment type="similarity">
    <text evidence="1">Belongs to the TTI2 family.</text>
</comment>
<evidence type="ECO:0000256" key="2">
    <source>
        <dbReference type="SAM" id="SignalP"/>
    </source>
</evidence>
<reference evidence="3 4" key="2">
    <citation type="submission" date="2019-01" db="EMBL/GenBank/DDBJ databases">
        <title>A chromosome length genome reference of the Java medaka (oryzias javanicus).</title>
        <authorList>
            <person name="Herpin A."/>
            <person name="Takehana Y."/>
            <person name="Naruse K."/>
            <person name="Ansai S."/>
            <person name="Kawaguchi M."/>
        </authorList>
    </citation>
    <scope>NUCLEOTIDE SEQUENCE [LARGE SCALE GENOMIC DNA]</scope>
    <source>
        <strain evidence="3">RS831</strain>
        <tissue evidence="3">Whole body</tissue>
    </source>
</reference>
<name>A0A3S2PAP8_ORYJA</name>
<dbReference type="Pfam" id="PF10521">
    <property type="entry name" value="Tti2"/>
    <property type="match status" value="1"/>
</dbReference>
<feature type="signal peptide" evidence="2">
    <location>
        <begin position="1"/>
        <end position="23"/>
    </location>
</feature>
<sequence length="463" mass="51447">MNDPRVSALALLLLSFDFSYKSCRWTGRTSDEELPGWSSHLLFRIFIFRPPGSSSPLLNDDCSSLSAAAYQSVPSQATGVCSALTALLQNFGKGGGVKGPAAQLLHTLAPPICVFAVTHFQEQAWTSSSSRDGARRLQTTLLKVGGWKDSAHLLMGSEQEEHGGILTGVLDILQPQMSKDSWQRCEAVKLVFAWTLLQVTRPSLSPHLHRLLPPSLLLNDDYRPENSMLGVRCLHHIVLHTATADLRHFNQAEVVYQAVFKHLYTNQAAVIQLSLSCLLDLLLVLEKSPSSPDPSSSHRKPCRHDDVLRLILTHMEAEHKVALRRVYASALPLYIDRMGVAVCRHLKRLERVLLGYLEISDPPEETNRLKILDVLQKTIRAAWPRMEARSDALLLCLLRLLVDVSSDRQLGESVQRELMDQAATSLRLLDACSHGRVQLLFQQVDSSCCSSDVLGCLATVMEK</sequence>
<dbReference type="AlphaFoldDB" id="A0A3S2PAP8"/>
<evidence type="ECO:0000256" key="1">
    <source>
        <dbReference type="ARBA" id="ARBA00034736"/>
    </source>
</evidence>
<accession>A0A3S2PAP8</accession>
<reference evidence="3 4" key="1">
    <citation type="submission" date="2018-11" db="EMBL/GenBank/DDBJ databases">
        <authorList>
            <person name="Lopez-Roques C."/>
            <person name="Donnadieu C."/>
            <person name="Bouchez O."/>
            <person name="Klopp C."/>
            <person name="Cabau C."/>
            <person name="Zahm M."/>
        </authorList>
    </citation>
    <scope>NUCLEOTIDE SEQUENCE [LARGE SCALE GENOMIC DNA]</scope>
    <source>
        <strain evidence="3">RS831</strain>
        <tissue evidence="3">Whole body</tissue>
    </source>
</reference>
<organism evidence="3 4">
    <name type="scientific">Oryzias javanicus</name>
    <name type="common">Javanese ricefish</name>
    <name type="synonym">Aplocheilus javanicus</name>
    <dbReference type="NCBI Taxonomy" id="123683"/>
    <lineage>
        <taxon>Eukaryota</taxon>
        <taxon>Metazoa</taxon>
        <taxon>Chordata</taxon>
        <taxon>Craniata</taxon>
        <taxon>Vertebrata</taxon>
        <taxon>Euteleostomi</taxon>
        <taxon>Actinopterygii</taxon>
        <taxon>Neopterygii</taxon>
        <taxon>Teleostei</taxon>
        <taxon>Neoteleostei</taxon>
        <taxon>Acanthomorphata</taxon>
        <taxon>Ovalentaria</taxon>
        <taxon>Atherinomorphae</taxon>
        <taxon>Beloniformes</taxon>
        <taxon>Adrianichthyidae</taxon>
        <taxon>Oryziinae</taxon>
        <taxon>Oryzias</taxon>
    </lineage>
</organism>